<dbReference type="InterPro" id="IPR009030">
    <property type="entry name" value="Growth_fac_rcpt_cys_sf"/>
</dbReference>
<feature type="region of interest" description="Disordered" evidence="1">
    <location>
        <begin position="397"/>
        <end position="422"/>
    </location>
</feature>
<dbReference type="Gene3D" id="2.10.220.10">
    <property type="entry name" value="Hormone Receptor, Insulin-like Growth Factor Receptor 1, Chain A, domain 2"/>
    <property type="match status" value="4"/>
</dbReference>
<comment type="caution">
    <text evidence="2">The sequence shown here is derived from an EMBL/GenBank/DDBJ whole genome shotgun (WGS) entry which is preliminary data.</text>
</comment>
<dbReference type="Proteomes" id="UP000604046">
    <property type="component" value="Unassembled WGS sequence"/>
</dbReference>
<dbReference type="PANTHER" id="PTHR46987:SF7">
    <property type="entry name" value="TNFR-CYS DOMAIN-CONTAINING PROTEIN"/>
    <property type="match status" value="1"/>
</dbReference>
<sequence length="465" mass="51565">MATWRSDYQDGKYIHLTSKGTINIDGAQASMTYTPEDYIRLELKGKELIIFKNGAAIHAYDLGSSTSLHGWFALIWFGDTGSNEPGAFVEQVQTGCLPPQDGVGGTCILCPGHASRCVNGSIALECKNDMYLTRTHECSPDCPHGDYPTDGWYGVGGYCTQCHENCNTCVNATTCLECKNQHYLTHDFKCVPECAKGYYEVKSEKWDDGLGGLCKQCHENCSACNSETECTECRLYTYRTDSATCTDTCPDTYYKNGTEMIGGECLPCGENCFECESDVTCKVCNSSYFLARTGECVEHCPDGDYEFGAEELGRQCMKCPDDFNKCITATYASECKNNLWAMQRWATPVRSLVPLISAKRLALAIVPLKKEPGVKKEPAVKKEAGAVIVMADKASRNEKQREYEKNRKNKHHTRVGADKVHEMEAKISKLQPENRELREQNPKCGCGGAITEGSRCGKFPHCKPQ</sequence>
<reference evidence="2" key="1">
    <citation type="submission" date="2021-02" db="EMBL/GenBank/DDBJ databases">
        <authorList>
            <person name="Dougan E. K."/>
            <person name="Rhodes N."/>
            <person name="Thang M."/>
            <person name="Chan C."/>
        </authorList>
    </citation>
    <scope>NUCLEOTIDE SEQUENCE</scope>
</reference>
<dbReference type="PANTHER" id="PTHR46987">
    <property type="entry name" value="NEUROHYPOPHYSIAL HORMONES, N-TERMINAL DOMAIN CONTAINING PROTEIN"/>
    <property type="match status" value="1"/>
</dbReference>
<name>A0A812QEU8_9DINO</name>
<accession>A0A812QEU8</accession>
<feature type="compositionally biased region" description="Basic and acidic residues" evidence="1">
    <location>
        <begin position="397"/>
        <end position="406"/>
    </location>
</feature>
<gene>
    <name evidence="2" type="primary">Pcsk5</name>
    <name evidence="2" type="ORF">SNAT2548_LOCUS21099</name>
</gene>
<dbReference type="SUPFAM" id="SSF57184">
    <property type="entry name" value="Growth factor receptor domain"/>
    <property type="match status" value="2"/>
</dbReference>
<dbReference type="CDD" id="cd14686">
    <property type="entry name" value="bZIP"/>
    <property type="match status" value="1"/>
</dbReference>
<protein>
    <submittedName>
        <fullName evidence="2">Pcsk5 protein</fullName>
    </submittedName>
</protein>
<dbReference type="CDD" id="cd00064">
    <property type="entry name" value="FU"/>
    <property type="match status" value="1"/>
</dbReference>
<evidence type="ECO:0000256" key="1">
    <source>
        <dbReference type="SAM" id="MobiDB-lite"/>
    </source>
</evidence>
<dbReference type="OrthoDB" id="307869at2759"/>
<dbReference type="InterPro" id="IPR051514">
    <property type="entry name" value="R-spondin"/>
</dbReference>
<evidence type="ECO:0000313" key="3">
    <source>
        <dbReference type="Proteomes" id="UP000604046"/>
    </source>
</evidence>
<keyword evidence="3" id="KW-1185">Reference proteome</keyword>
<dbReference type="InterPro" id="IPR006212">
    <property type="entry name" value="Furin_repeat"/>
</dbReference>
<dbReference type="EMBL" id="CAJNDS010002235">
    <property type="protein sequence ID" value="CAE7386893.1"/>
    <property type="molecule type" value="Genomic_DNA"/>
</dbReference>
<dbReference type="SMART" id="SM00261">
    <property type="entry name" value="FU"/>
    <property type="match status" value="3"/>
</dbReference>
<evidence type="ECO:0000313" key="2">
    <source>
        <dbReference type="EMBL" id="CAE7386893.1"/>
    </source>
</evidence>
<proteinExistence type="predicted"/>
<organism evidence="2 3">
    <name type="scientific">Symbiodinium natans</name>
    <dbReference type="NCBI Taxonomy" id="878477"/>
    <lineage>
        <taxon>Eukaryota</taxon>
        <taxon>Sar</taxon>
        <taxon>Alveolata</taxon>
        <taxon>Dinophyceae</taxon>
        <taxon>Suessiales</taxon>
        <taxon>Symbiodiniaceae</taxon>
        <taxon>Symbiodinium</taxon>
    </lineage>
</organism>
<dbReference type="AlphaFoldDB" id="A0A812QEU8"/>